<dbReference type="GO" id="GO:0005829">
    <property type="term" value="C:cytosol"/>
    <property type="evidence" value="ECO:0007669"/>
    <property type="project" value="TreeGrafter"/>
</dbReference>
<evidence type="ECO:0000256" key="2">
    <source>
        <dbReference type="HAMAP-Rule" id="MF_00336"/>
    </source>
</evidence>
<dbReference type="EMBL" id="CP031367">
    <property type="protein sequence ID" value="AXK49517.1"/>
    <property type="molecule type" value="Genomic_DNA"/>
</dbReference>
<organism evidence="3 5">
    <name type="scientific">Aliarcobacter trophiarum LMG 25534</name>
    <dbReference type="NCBI Taxonomy" id="1032241"/>
    <lineage>
        <taxon>Bacteria</taxon>
        <taxon>Pseudomonadati</taxon>
        <taxon>Campylobacterota</taxon>
        <taxon>Epsilonproteobacteria</taxon>
        <taxon>Campylobacterales</taxon>
        <taxon>Arcobacteraceae</taxon>
        <taxon>Aliarcobacter</taxon>
    </lineage>
</organism>
<evidence type="ECO:0000256" key="1">
    <source>
        <dbReference type="ARBA" id="ARBA00022756"/>
    </source>
</evidence>
<accession>A0AAD0VMN7</accession>
<name>A0AAD0VMN7_9BACT</name>
<comment type="subunit">
    <text evidence="2">Homodimer.</text>
</comment>
<dbReference type="Pfam" id="PF13500">
    <property type="entry name" value="AAA_26"/>
    <property type="match status" value="1"/>
</dbReference>
<proteinExistence type="inferred from homology"/>
<feature type="binding site" evidence="2">
    <location>
        <begin position="21"/>
        <end position="26"/>
    </location>
    <ligand>
        <name>ATP</name>
        <dbReference type="ChEBI" id="CHEBI:30616"/>
    </ligand>
</feature>
<dbReference type="EC" id="6.3.3.3" evidence="2"/>
<dbReference type="NCBIfam" id="TIGR00347">
    <property type="entry name" value="bioD"/>
    <property type="match status" value="1"/>
</dbReference>
<comment type="caution">
    <text evidence="2">Lacks conserved residue(s) required for the propagation of feature annotation.</text>
</comment>
<dbReference type="GO" id="GO:0005524">
    <property type="term" value="F:ATP binding"/>
    <property type="evidence" value="ECO:0007669"/>
    <property type="project" value="UniProtKB-UniRule"/>
</dbReference>
<dbReference type="GO" id="GO:0009102">
    <property type="term" value="P:biotin biosynthetic process"/>
    <property type="evidence" value="ECO:0007669"/>
    <property type="project" value="UniProtKB-UniRule"/>
</dbReference>
<dbReference type="Proteomes" id="UP000289132">
    <property type="component" value="Unassembled WGS sequence"/>
</dbReference>
<comment type="catalytic activity">
    <reaction evidence="2">
        <text>(7R,8S)-7,8-diammoniononanoate + CO2 + ATP = (4R,5S)-dethiobiotin + ADP + phosphate + 3 H(+)</text>
        <dbReference type="Rhea" id="RHEA:15805"/>
        <dbReference type="ChEBI" id="CHEBI:15378"/>
        <dbReference type="ChEBI" id="CHEBI:16526"/>
        <dbReference type="ChEBI" id="CHEBI:30616"/>
        <dbReference type="ChEBI" id="CHEBI:43474"/>
        <dbReference type="ChEBI" id="CHEBI:149469"/>
        <dbReference type="ChEBI" id="CHEBI:149473"/>
        <dbReference type="ChEBI" id="CHEBI:456216"/>
        <dbReference type="EC" id="6.3.3.3"/>
    </reaction>
</comment>
<dbReference type="HAMAP" id="MF_00336">
    <property type="entry name" value="BioD"/>
    <property type="match status" value="1"/>
</dbReference>
<comment type="pathway">
    <text evidence="2">Cofactor biosynthesis; biotin biosynthesis; biotin from 7,8-diaminononanoate: step 1/2.</text>
</comment>
<dbReference type="GO" id="GO:0000287">
    <property type="term" value="F:magnesium ion binding"/>
    <property type="evidence" value="ECO:0007669"/>
    <property type="project" value="UniProtKB-UniRule"/>
</dbReference>
<feature type="binding site" evidence="2">
    <location>
        <position position="50"/>
    </location>
    <ligand>
        <name>substrate</name>
    </ligand>
</feature>
<comment type="cofactor">
    <cofactor evidence="2">
        <name>Mg(2+)</name>
        <dbReference type="ChEBI" id="CHEBI:18420"/>
    </cofactor>
</comment>
<keyword evidence="2" id="KW-0479">Metal-binding</keyword>
<dbReference type="PANTHER" id="PTHR43210">
    <property type="entry name" value="DETHIOBIOTIN SYNTHETASE"/>
    <property type="match status" value="1"/>
</dbReference>
<keyword evidence="2 3" id="KW-0436">Ligase</keyword>
<evidence type="ECO:0000313" key="6">
    <source>
        <dbReference type="Proteomes" id="UP000289132"/>
    </source>
</evidence>
<keyword evidence="6" id="KW-1185">Reference proteome</keyword>
<keyword evidence="2" id="KW-0963">Cytoplasm</keyword>
<comment type="function">
    <text evidence="2">Catalyzes a mechanistically unusual reaction, the ATP-dependent insertion of CO2 between the N7 and N8 nitrogen atoms of 7,8-diaminopelargonic acid (DAPA, also called 7,8-diammoniononanoate) to form a ureido ring.</text>
</comment>
<feature type="binding site" evidence="2">
    <location>
        <position position="25"/>
    </location>
    <ligand>
        <name>Mg(2+)</name>
        <dbReference type="ChEBI" id="CHEBI:18420"/>
    </ligand>
</feature>
<dbReference type="PANTHER" id="PTHR43210:SF5">
    <property type="entry name" value="DETHIOBIOTIN SYNTHETASE"/>
    <property type="match status" value="1"/>
</dbReference>
<keyword evidence="2" id="KW-0547">Nucleotide-binding</keyword>
<feature type="binding site" evidence="2">
    <location>
        <position position="210"/>
    </location>
    <ligand>
        <name>ATP</name>
        <dbReference type="ChEBI" id="CHEBI:30616"/>
    </ligand>
</feature>
<feature type="binding site" evidence="2">
    <location>
        <begin position="124"/>
        <end position="127"/>
    </location>
    <ligand>
        <name>ATP</name>
        <dbReference type="ChEBI" id="CHEBI:30616"/>
    </ligand>
</feature>
<reference evidence="4 6" key="1">
    <citation type="submission" date="2017-10" db="EMBL/GenBank/DDBJ databases">
        <title>Genomics of the genus Arcobacter.</title>
        <authorList>
            <person name="Perez-Cataluna A."/>
            <person name="Figueras M.J."/>
        </authorList>
    </citation>
    <scope>NUCLEOTIDE SEQUENCE [LARGE SCALE GENOMIC DNA]</scope>
    <source>
        <strain evidence="4 6">LMG 25534</strain>
    </source>
</reference>
<keyword evidence="2" id="KW-0067">ATP-binding</keyword>
<feature type="binding site" evidence="2">
    <location>
        <position position="124"/>
    </location>
    <ligand>
        <name>Mg(2+)</name>
        <dbReference type="ChEBI" id="CHEBI:18420"/>
    </ligand>
</feature>
<keyword evidence="2" id="KW-0460">Magnesium</keyword>
<reference evidence="3 5" key="2">
    <citation type="submission" date="2018-07" db="EMBL/GenBank/DDBJ databases">
        <title>Complete genome of the Arcobacter trophiarum type strain LMG 25534.</title>
        <authorList>
            <person name="Miller W.G."/>
            <person name="Yee E."/>
        </authorList>
    </citation>
    <scope>NUCLEOTIDE SEQUENCE [LARGE SCALE GENOMIC DNA]</scope>
    <source>
        <strain evidence="3 5">LMG 25534</strain>
    </source>
</reference>
<dbReference type="KEGG" id="atp:ATR_1694"/>
<evidence type="ECO:0000313" key="3">
    <source>
        <dbReference type="EMBL" id="AXK49517.1"/>
    </source>
</evidence>
<dbReference type="InterPro" id="IPR027417">
    <property type="entry name" value="P-loop_NTPase"/>
</dbReference>
<dbReference type="PIRSF" id="PIRSF006755">
    <property type="entry name" value="DTB_synth"/>
    <property type="match status" value="1"/>
</dbReference>
<dbReference type="EMBL" id="PDKD01000004">
    <property type="protein sequence ID" value="RXJ92199.1"/>
    <property type="molecule type" value="Genomic_DNA"/>
</dbReference>
<dbReference type="AlphaFoldDB" id="A0AAD0VMN7"/>
<dbReference type="Proteomes" id="UP000254504">
    <property type="component" value="Chromosome"/>
</dbReference>
<dbReference type="RefSeq" id="WP_115428983.1">
    <property type="nucleotide sequence ID" value="NZ_CP031367.1"/>
</dbReference>
<comment type="subcellular location">
    <subcellularLocation>
        <location evidence="2">Cytoplasm</location>
    </subcellularLocation>
</comment>
<evidence type="ECO:0000313" key="4">
    <source>
        <dbReference type="EMBL" id="RXJ92199.1"/>
    </source>
</evidence>
<dbReference type="Gene3D" id="3.40.50.300">
    <property type="entry name" value="P-loop containing nucleotide triphosphate hydrolases"/>
    <property type="match status" value="1"/>
</dbReference>
<dbReference type="GO" id="GO:0004141">
    <property type="term" value="F:dethiobiotin synthase activity"/>
    <property type="evidence" value="ECO:0007669"/>
    <property type="project" value="UniProtKB-UniRule"/>
</dbReference>
<dbReference type="CDD" id="cd03109">
    <property type="entry name" value="DTBS"/>
    <property type="match status" value="1"/>
</dbReference>
<evidence type="ECO:0000313" key="5">
    <source>
        <dbReference type="Proteomes" id="UP000254504"/>
    </source>
</evidence>
<dbReference type="InterPro" id="IPR004472">
    <property type="entry name" value="DTB_synth_BioD"/>
</dbReference>
<sequence length="212" mass="24364">MKINPNDYVGKAIFITATNTNVGKTYASEVFLKYFAKQGLKVGYFKPIETGVENNSPLDGVKMFELVKKLNPNFLKLTINDIVPYQFTLPASPYVAKQNTFLDIDFLIEKKEYLQTLCDILIIEGAGGLMVPIKKDFFMIDFIKELRVKTFLITSSKLGSINDTLLSHEALKNRELDFDFFINLYEDKDSFEEVSKPFLKDYFGELKFLQDL</sequence>
<keyword evidence="1 2" id="KW-0093">Biotin biosynthesis</keyword>
<feature type="active site" evidence="2">
    <location>
        <position position="46"/>
    </location>
</feature>
<gene>
    <name evidence="2 3" type="primary">bioD</name>
    <name evidence="3" type="ORF">ATR_1694</name>
    <name evidence="4" type="ORF">CRU87_03600</name>
</gene>
<protein>
    <recommendedName>
        <fullName evidence="2">ATP-dependent dethiobiotin synthetase BioD</fullName>
        <ecNumber evidence="2">6.3.3.3</ecNumber>
    </recommendedName>
    <alternativeName>
        <fullName evidence="2">DTB synthetase</fullName>
        <shortName evidence="2">DTBS</shortName>
    </alternativeName>
    <alternativeName>
        <fullName evidence="2">Dethiobiotin synthase</fullName>
    </alternativeName>
</protein>
<comment type="similarity">
    <text evidence="2">Belongs to the dethiobiotin synthetase family.</text>
</comment>
<dbReference type="SUPFAM" id="SSF52540">
    <property type="entry name" value="P-loop containing nucleoside triphosphate hydrolases"/>
    <property type="match status" value="1"/>
</dbReference>